<feature type="non-terminal residue" evidence="1">
    <location>
        <position position="1"/>
    </location>
</feature>
<protein>
    <submittedName>
        <fullName evidence="1">Uncharacterized protein</fullName>
    </submittedName>
</protein>
<organism evidence="1 2">
    <name type="scientific">Dallia pectoralis</name>
    <name type="common">Alaska blackfish</name>
    <dbReference type="NCBI Taxonomy" id="75939"/>
    <lineage>
        <taxon>Eukaryota</taxon>
        <taxon>Metazoa</taxon>
        <taxon>Chordata</taxon>
        <taxon>Craniata</taxon>
        <taxon>Vertebrata</taxon>
        <taxon>Euteleostomi</taxon>
        <taxon>Actinopterygii</taxon>
        <taxon>Neopterygii</taxon>
        <taxon>Teleostei</taxon>
        <taxon>Protacanthopterygii</taxon>
        <taxon>Esociformes</taxon>
        <taxon>Umbridae</taxon>
        <taxon>Dallia</taxon>
    </lineage>
</organism>
<name>A0ACC2FGH0_DALPE</name>
<dbReference type="EMBL" id="CM055755">
    <property type="protein sequence ID" value="KAJ7990460.1"/>
    <property type="molecule type" value="Genomic_DNA"/>
</dbReference>
<comment type="caution">
    <text evidence="1">The sequence shown here is derived from an EMBL/GenBank/DDBJ whole genome shotgun (WGS) entry which is preliminary data.</text>
</comment>
<evidence type="ECO:0000313" key="2">
    <source>
        <dbReference type="Proteomes" id="UP001157502"/>
    </source>
</evidence>
<accession>A0ACC2FGH0</accession>
<sequence>PSVAPPTSCSVALGHILPPPPRCTTPHTSQPTSLSLGAPRLAVGHRRSFLTHSGRDMALRKKDASLFVGLVMLSLAWKAAWATVNMVDRVDVNLGDTAQITCKFPGTGDNATVQWFTLTPSKVRSRLHPGDVQHKISVNGSVSSGEQVLTITNVEVKDELVYICQVQRASAGSEEGRTAVKVFAQPDRSIIEKADAAISVVNRLPSKVGICETENGYPQPNITWYRGRSPLLSKPGEVDVRSVVTTLPNGLYKVRSELHLKVTKEDKDSLFYCEVSYHAPGGTMMTETDKINIIVNYPTTSVTVWVESPKGPVKEGDTVEIRCRGNGNPQPPLTIKLNQLKVEQDVWVIENVTRLLSGKITCAALDLDTYEDIVGEAELFVNILDTAVLSHKDSHVMAKGSELTVTCNAFSSLQTHTEWFKKGKKVAVGHMLVLKEAGFETAGIYVCEVTVPLQPGLKTTGSIHVYVSGPPEIKESNDVINMKDREEVLSLSCHAAGYPTPVIKWSFSEHTQNLNAEPDKQTDDGVSSVVRIKVTSDLTAHCKASNDLGADSRKFSIIAVPQTTETARSTTVTDLVSTVTTPPSVTAPPSLTTPPSVAPPKKVKKEGSGVIIAVIIICILLLAILGSVLYFLYKKGKIPCGRSGKQDLTKVGKDNIVVEMKSDSTEEAVLLGVNGDNKLPNNQGDMYMDVEK</sequence>
<reference evidence="1" key="1">
    <citation type="submission" date="2021-05" db="EMBL/GenBank/DDBJ databases">
        <authorList>
            <person name="Pan Q."/>
            <person name="Jouanno E."/>
            <person name="Zahm M."/>
            <person name="Klopp C."/>
            <person name="Cabau C."/>
            <person name="Louis A."/>
            <person name="Berthelot C."/>
            <person name="Parey E."/>
            <person name="Roest Crollius H."/>
            <person name="Montfort J."/>
            <person name="Robinson-Rechavi M."/>
            <person name="Bouchez O."/>
            <person name="Lampietro C."/>
            <person name="Lopez Roques C."/>
            <person name="Donnadieu C."/>
            <person name="Postlethwait J."/>
            <person name="Bobe J."/>
            <person name="Dillon D."/>
            <person name="Chandos A."/>
            <person name="von Hippel F."/>
            <person name="Guiguen Y."/>
        </authorList>
    </citation>
    <scope>NUCLEOTIDE SEQUENCE</scope>
    <source>
        <strain evidence="1">YG-Jan2019</strain>
    </source>
</reference>
<proteinExistence type="predicted"/>
<evidence type="ECO:0000313" key="1">
    <source>
        <dbReference type="EMBL" id="KAJ7990460.1"/>
    </source>
</evidence>
<keyword evidence="2" id="KW-1185">Reference proteome</keyword>
<dbReference type="Proteomes" id="UP001157502">
    <property type="component" value="Chromosome 28"/>
</dbReference>
<gene>
    <name evidence="1" type="ORF">DPEC_G00300540</name>
</gene>